<dbReference type="InterPro" id="IPR002716">
    <property type="entry name" value="PIN_dom"/>
</dbReference>
<dbReference type="PANTHER" id="PTHR33653">
    <property type="entry name" value="RIBONUCLEASE VAPC2"/>
    <property type="match status" value="1"/>
</dbReference>
<evidence type="ECO:0000313" key="9">
    <source>
        <dbReference type="EMBL" id="OGB85298.1"/>
    </source>
</evidence>
<sequence length="140" mass="16283">MVIKKSDKFLLDSDISIWILRKKTSIADAVIKTIREKTAGVSILTVSEIYKGGREQEEKIYSEFFNFHSIFPIEFKIAKHAGEYWKKYKHVNNNIVDYLIASTCKYFKLTLLTLNTKHFPMKDIKVINPLENLNVNLSPI</sequence>
<dbReference type="AlphaFoldDB" id="A0A1F4PNR7"/>
<evidence type="ECO:0000256" key="6">
    <source>
        <dbReference type="ARBA" id="ARBA00022842"/>
    </source>
</evidence>
<evidence type="ECO:0000256" key="2">
    <source>
        <dbReference type="ARBA" id="ARBA00022649"/>
    </source>
</evidence>
<dbReference type="SUPFAM" id="SSF88723">
    <property type="entry name" value="PIN domain-like"/>
    <property type="match status" value="1"/>
</dbReference>
<dbReference type="PANTHER" id="PTHR33653:SF1">
    <property type="entry name" value="RIBONUCLEASE VAPC2"/>
    <property type="match status" value="1"/>
</dbReference>
<gene>
    <name evidence="9" type="ORF">A2994_03590</name>
</gene>
<evidence type="ECO:0000256" key="7">
    <source>
        <dbReference type="ARBA" id="ARBA00038093"/>
    </source>
</evidence>
<dbReference type="Proteomes" id="UP000179010">
    <property type="component" value="Unassembled WGS sequence"/>
</dbReference>
<dbReference type="Gene3D" id="3.40.50.1010">
    <property type="entry name" value="5'-nuclease"/>
    <property type="match status" value="1"/>
</dbReference>
<keyword evidence="3" id="KW-0540">Nuclease</keyword>
<evidence type="ECO:0000256" key="1">
    <source>
        <dbReference type="ARBA" id="ARBA00001946"/>
    </source>
</evidence>
<protein>
    <recommendedName>
        <fullName evidence="8">PIN domain-containing protein</fullName>
    </recommendedName>
</protein>
<reference evidence="9 10" key="1">
    <citation type="journal article" date="2016" name="Nat. Commun.">
        <title>Thousands of microbial genomes shed light on interconnected biogeochemical processes in an aquifer system.</title>
        <authorList>
            <person name="Anantharaman K."/>
            <person name="Brown C.T."/>
            <person name="Hug L.A."/>
            <person name="Sharon I."/>
            <person name="Castelle C.J."/>
            <person name="Probst A.J."/>
            <person name="Thomas B.C."/>
            <person name="Singh A."/>
            <person name="Wilkins M.J."/>
            <person name="Karaoz U."/>
            <person name="Brodie E.L."/>
            <person name="Williams K.H."/>
            <person name="Hubbard S.S."/>
            <person name="Banfield J.F."/>
        </authorList>
    </citation>
    <scope>NUCLEOTIDE SEQUENCE [LARGE SCALE GENOMIC DNA]</scope>
</reference>
<dbReference type="InterPro" id="IPR050556">
    <property type="entry name" value="Type_II_TA_system_RNase"/>
</dbReference>
<keyword evidence="4" id="KW-0479">Metal-binding</keyword>
<dbReference type="GO" id="GO:0046872">
    <property type="term" value="F:metal ion binding"/>
    <property type="evidence" value="ECO:0007669"/>
    <property type="project" value="UniProtKB-KW"/>
</dbReference>
<keyword evidence="6" id="KW-0460">Magnesium</keyword>
<keyword evidence="5" id="KW-0378">Hydrolase</keyword>
<feature type="domain" description="PIN" evidence="8">
    <location>
        <begin position="10"/>
        <end position="117"/>
    </location>
</feature>
<evidence type="ECO:0000256" key="5">
    <source>
        <dbReference type="ARBA" id="ARBA00022801"/>
    </source>
</evidence>
<name>A0A1F4PNR7_UNCK3</name>
<dbReference type="EMBL" id="METE01000005">
    <property type="protein sequence ID" value="OGB85298.1"/>
    <property type="molecule type" value="Genomic_DNA"/>
</dbReference>
<comment type="similarity">
    <text evidence="7">Belongs to the PINc/VapC protein family.</text>
</comment>
<evidence type="ECO:0000313" key="10">
    <source>
        <dbReference type="Proteomes" id="UP000179010"/>
    </source>
</evidence>
<keyword evidence="2" id="KW-1277">Toxin-antitoxin system</keyword>
<evidence type="ECO:0000256" key="4">
    <source>
        <dbReference type="ARBA" id="ARBA00022723"/>
    </source>
</evidence>
<comment type="caution">
    <text evidence="9">The sequence shown here is derived from an EMBL/GenBank/DDBJ whole genome shotgun (WGS) entry which is preliminary data.</text>
</comment>
<comment type="cofactor">
    <cofactor evidence="1">
        <name>Mg(2+)</name>
        <dbReference type="ChEBI" id="CHEBI:18420"/>
    </cofactor>
</comment>
<dbReference type="GO" id="GO:0004518">
    <property type="term" value="F:nuclease activity"/>
    <property type="evidence" value="ECO:0007669"/>
    <property type="project" value="UniProtKB-KW"/>
</dbReference>
<dbReference type="STRING" id="1798539.A2994_03590"/>
<dbReference type="Pfam" id="PF01850">
    <property type="entry name" value="PIN"/>
    <property type="match status" value="1"/>
</dbReference>
<proteinExistence type="inferred from homology"/>
<evidence type="ECO:0000256" key="3">
    <source>
        <dbReference type="ARBA" id="ARBA00022722"/>
    </source>
</evidence>
<dbReference type="InterPro" id="IPR029060">
    <property type="entry name" value="PIN-like_dom_sf"/>
</dbReference>
<dbReference type="CDD" id="cd18741">
    <property type="entry name" value="PIN_VapC4-5_FitB-like"/>
    <property type="match status" value="1"/>
</dbReference>
<dbReference type="GO" id="GO:0016787">
    <property type="term" value="F:hydrolase activity"/>
    <property type="evidence" value="ECO:0007669"/>
    <property type="project" value="UniProtKB-KW"/>
</dbReference>
<evidence type="ECO:0000259" key="8">
    <source>
        <dbReference type="Pfam" id="PF01850"/>
    </source>
</evidence>
<accession>A0A1F4PNR7</accession>
<organism evidence="9 10">
    <name type="scientific">candidate division Kazan bacterium RIFCSPLOWO2_01_FULL_48_13</name>
    <dbReference type="NCBI Taxonomy" id="1798539"/>
    <lineage>
        <taxon>Bacteria</taxon>
        <taxon>Bacteria division Kazan-3B-28</taxon>
    </lineage>
</organism>